<dbReference type="RefSeq" id="WP_160722893.1">
    <property type="nucleotide sequence ID" value="NZ_SUMG01000022.1"/>
</dbReference>
<protein>
    <submittedName>
        <fullName evidence="2">Uncharacterized protein</fullName>
    </submittedName>
</protein>
<evidence type="ECO:0000313" key="2">
    <source>
        <dbReference type="EMBL" id="NBG89332.1"/>
    </source>
</evidence>
<keyword evidence="1" id="KW-0812">Transmembrane</keyword>
<name>A0AA43XML4_9CLOT</name>
<evidence type="ECO:0000256" key="1">
    <source>
        <dbReference type="SAM" id="Phobius"/>
    </source>
</evidence>
<reference evidence="2 3" key="1">
    <citation type="submission" date="2019-04" db="EMBL/GenBank/DDBJ databases">
        <title>Isachenkonia alkalipeptolytica gen. nov. sp. nov. a new anaerobic, alkiliphilic organothrophic bacterium capable to reduce synthesized ferrihydrite isolated from a soda lake.</title>
        <authorList>
            <person name="Toshchakov S.V."/>
            <person name="Zavarzina D.G."/>
            <person name="Zhilina T.N."/>
            <person name="Kostrikina N.A."/>
            <person name="Kublanov I.V."/>
        </authorList>
    </citation>
    <scope>NUCLEOTIDE SEQUENCE [LARGE SCALE GENOMIC DNA]</scope>
    <source>
        <strain evidence="2 3">Z-1701</strain>
    </source>
</reference>
<gene>
    <name evidence="2" type="ORF">ISALK_12605</name>
</gene>
<feature type="transmembrane region" description="Helical" evidence="1">
    <location>
        <begin position="6"/>
        <end position="22"/>
    </location>
</feature>
<dbReference type="EMBL" id="SUMG01000022">
    <property type="protein sequence ID" value="NBG89332.1"/>
    <property type="molecule type" value="Genomic_DNA"/>
</dbReference>
<keyword evidence="3" id="KW-1185">Reference proteome</keyword>
<sequence>MMLELMMLLVPAGFILLYDGWRKRRKKEYFVHSPLTSWLLAILPIYPLFMQLERDLMEGVETTQNLFLMGALLILVLAIIYKTYYEITHRRINIHNMDKGAVQKLLDRLMEQYDIDHEKQWEPGDKGKYTFPDSKGKITVEPHLSGGSHQVLTFKRLGEIPMGRELLEDLKEAAASEGRSFSKTLGVGEMVAGLAFLSLAVYLI</sequence>
<dbReference type="Proteomes" id="UP000449710">
    <property type="component" value="Unassembled WGS sequence"/>
</dbReference>
<keyword evidence="1" id="KW-1133">Transmembrane helix</keyword>
<dbReference type="AlphaFoldDB" id="A0AA43XML4"/>
<organism evidence="2 3">
    <name type="scientific">Isachenkonia alkalipeptolytica</name>
    <dbReference type="NCBI Taxonomy" id="2565777"/>
    <lineage>
        <taxon>Bacteria</taxon>
        <taxon>Bacillati</taxon>
        <taxon>Bacillota</taxon>
        <taxon>Clostridia</taxon>
        <taxon>Eubacteriales</taxon>
        <taxon>Clostridiaceae</taxon>
        <taxon>Isachenkonia</taxon>
    </lineage>
</organism>
<feature type="transmembrane region" description="Helical" evidence="1">
    <location>
        <begin position="66"/>
        <end position="85"/>
    </location>
</feature>
<feature type="transmembrane region" description="Helical" evidence="1">
    <location>
        <begin position="29"/>
        <end position="46"/>
    </location>
</feature>
<comment type="caution">
    <text evidence="2">The sequence shown here is derived from an EMBL/GenBank/DDBJ whole genome shotgun (WGS) entry which is preliminary data.</text>
</comment>
<keyword evidence="1" id="KW-0472">Membrane</keyword>
<accession>A0AA43XML4</accession>
<evidence type="ECO:0000313" key="3">
    <source>
        <dbReference type="Proteomes" id="UP000449710"/>
    </source>
</evidence>
<proteinExistence type="predicted"/>